<protein>
    <submittedName>
        <fullName evidence="2">Uncharacterized protein</fullName>
    </submittedName>
</protein>
<dbReference type="Proteomes" id="UP000179627">
    <property type="component" value="Unassembled WGS sequence"/>
</dbReference>
<evidence type="ECO:0000256" key="1">
    <source>
        <dbReference type="SAM" id="Phobius"/>
    </source>
</evidence>
<keyword evidence="1" id="KW-1133">Transmembrane helix</keyword>
<name>A0A1S1QS26_9ACTN</name>
<keyword evidence="3" id="KW-1185">Reference proteome</keyword>
<gene>
    <name evidence="2" type="ORF">CC117_18600</name>
</gene>
<comment type="caution">
    <text evidence="2">The sequence shown here is derived from an EMBL/GenBank/DDBJ whole genome shotgun (WGS) entry which is preliminary data.</text>
</comment>
<dbReference type="InterPro" id="IPR036410">
    <property type="entry name" value="HSP_DnaJ_Cys-rich_dom_sf"/>
</dbReference>
<sequence length="116" mass="11913">MRAVIGTAVFVIVVAVGLALVSGFGGAVWAVALVVLVALAAGVLAAAQTGAPRSRPGVGTCPECRGEGRAFYGRGRTTYRRRCRTCRGRGQAHVSATIPEALLHPGTRTEGESVPL</sequence>
<reference evidence="3" key="1">
    <citation type="submission" date="2016-07" db="EMBL/GenBank/DDBJ databases">
        <title>Sequence Frankia sp. strain CcI1.17.</title>
        <authorList>
            <person name="Ghodhbane-Gtari F."/>
            <person name="Swanson E."/>
            <person name="Gueddou A."/>
            <person name="Morris K."/>
            <person name="Hezbri K."/>
            <person name="Ktari A."/>
            <person name="Nouioui I."/>
            <person name="Abebe-Akele F."/>
            <person name="Simpson S."/>
            <person name="Thomas K."/>
            <person name="Gtari M."/>
            <person name="Tisa L.S."/>
            <person name="Hurst S."/>
        </authorList>
    </citation>
    <scope>NUCLEOTIDE SEQUENCE [LARGE SCALE GENOMIC DNA]</scope>
    <source>
        <strain evidence="3">Cc1.17</strain>
    </source>
</reference>
<keyword evidence="1" id="KW-0812">Transmembrane</keyword>
<proteinExistence type="predicted"/>
<dbReference type="SUPFAM" id="SSF57938">
    <property type="entry name" value="DnaJ/Hsp40 cysteine-rich domain"/>
    <property type="match status" value="1"/>
</dbReference>
<dbReference type="EMBL" id="MBLM01000118">
    <property type="protein sequence ID" value="OHV36231.1"/>
    <property type="molecule type" value="Genomic_DNA"/>
</dbReference>
<dbReference type="AlphaFoldDB" id="A0A1S1QS26"/>
<dbReference type="Gene3D" id="2.10.230.10">
    <property type="entry name" value="Heat shock protein DnaJ, cysteine-rich domain"/>
    <property type="match status" value="1"/>
</dbReference>
<feature type="transmembrane region" description="Helical" evidence="1">
    <location>
        <begin position="29"/>
        <end position="47"/>
    </location>
</feature>
<dbReference type="RefSeq" id="WP_071085131.1">
    <property type="nucleotide sequence ID" value="NZ_MBLM01000118.1"/>
</dbReference>
<accession>A0A1S1QS26</accession>
<evidence type="ECO:0000313" key="2">
    <source>
        <dbReference type="EMBL" id="OHV36231.1"/>
    </source>
</evidence>
<organism evidence="2 3">
    <name type="scientific">Parafrankia colletiae</name>
    <dbReference type="NCBI Taxonomy" id="573497"/>
    <lineage>
        <taxon>Bacteria</taxon>
        <taxon>Bacillati</taxon>
        <taxon>Actinomycetota</taxon>
        <taxon>Actinomycetes</taxon>
        <taxon>Frankiales</taxon>
        <taxon>Frankiaceae</taxon>
        <taxon>Parafrankia</taxon>
    </lineage>
</organism>
<evidence type="ECO:0000313" key="3">
    <source>
        <dbReference type="Proteomes" id="UP000179627"/>
    </source>
</evidence>
<keyword evidence="1" id="KW-0472">Membrane</keyword>